<comment type="caution">
    <text evidence="2">The sequence shown here is derived from an EMBL/GenBank/DDBJ whole genome shotgun (WGS) entry which is preliminary data.</text>
</comment>
<dbReference type="CDD" id="cd00143">
    <property type="entry name" value="PP2Cc"/>
    <property type="match status" value="1"/>
</dbReference>
<accession>A0A2U2HPD2</accession>
<dbReference type="SMART" id="SM00331">
    <property type="entry name" value="PP2C_SIG"/>
    <property type="match status" value="1"/>
</dbReference>
<dbReference type="PROSITE" id="PS51746">
    <property type="entry name" value="PPM_2"/>
    <property type="match status" value="1"/>
</dbReference>
<dbReference type="Proteomes" id="UP000241421">
    <property type="component" value="Unassembled WGS sequence"/>
</dbReference>
<dbReference type="InterPro" id="IPR001932">
    <property type="entry name" value="PPM-type_phosphatase-like_dom"/>
</dbReference>
<reference evidence="2 3" key="1">
    <citation type="submission" date="2018-04" db="EMBL/GenBank/DDBJ databases">
        <title>Massilia violaceinigra sp. nov., a novel purple-pigmented bacterium isolated from Tianshan glacier, Xinjiang, China.</title>
        <authorList>
            <person name="Wang H."/>
        </authorList>
    </citation>
    <scope>NUCLEOTIDE SEQUENCE [LARGE SCALE GENOMIC DNA]</scope>
    <source>
        <strain evidence="2 3">B448-2</strain>
    </source>
</reference>
<dbReference type="AlphaFoldDB" id="A0A2U2HPD2"/>
<dbReference type="InterPro" id="IPR036457">
    <property type="entry name" value="PPM-type-like_dom_sf"/>
</dbReference>
<proteinExistence type="predicted"/>
<protein>
    <submittedName>
        <fullName evidence="2">Serine/threonine-protein phosphatase</fullName>
    </submittedName>
</protein>
<sequence length="240" mass="25916">MRESNEDALGLAQQDDMACFVMSDGAGGHQGGEVAARTVLEAVLDKFLGESAFGTRALLSYVEHAVAVVAEVRKTEARLRDMSATVATVLLDLSNRRAVWAHLGDTRIYLFRQGRLRCVTHDHSVAQQLVDAGFAQADQLRGHPHRSLLFAAVGAEGGTPVAVSEEVHQLEDGDAFLLCTDGFWEWLLEPDMERTLSSTGSSDDWLAAMSAIADANAQASDKARDNHSVYAIRLHARAGA</sequence>
<dbReference type="OrthoDB" id="9801841at2"/>
<dbReference type="Pfam" id="PF13672">
    <property type="entry name" value="PP2C_2"/>
    <property type="match status" value="1"/>
</dbReference>
<evidence type="ECO:0000313" key="3">
    <source>
        <dbReference type="Proteomes" id="UP000241421"/>
    </source>
</evidence>
<evidence type="ECO:0000259" key="1">
    <source>
        <dbReference type="PROSITE" id="PS51746"/>
    </source>
</evidence>
<dbReference type="EMBL" id="PXWF02000100">
    <property type="protein sequence ID" value="PWF49275.1"/>
    <property type="molecule type" value="Genomic_DNA"/>
</dbReference>
<organism evidence="2 3">
    <name type="scientific">Massilia glaciei</name>
    <dbReference type="NCBI Taxonomy" id="1524097"/>
    <lineage>
        <taxon>Bacteria</taxon>
        <taxon>Pseudomonadati</taxon>
        <taxon>Pseudomonadota</taxon>
        <taxon>Betaproteobacteria</taxon>
        <taxon>Burkholderiales</taxon>
        <taxon>Oxalobacteraceae</taxon>
        <taxon>Telluria group</taxon>
        <taxon>Massilia</taxon>
    </lineage>
</organism>
<evidence type="ECO:0000313" key="2">
    <source>
        <dbReference type="EMBL" id="PWF49275.1"/>
    </source>
</evidence>
<dbReference type="SUPFAM" id="SSF81606">
    <property type="entry name" value="PP2C-like"/>
    <property type="match status" value="1"/>
</dbReference>
<gene>
    <name evidence="2" type="ORF">C7C56_007450</name>
</gene>
<feature type="domain" description="PPM-type phosphatase" evidence="1">
    <location>
        <begin position="1"/>
        <end position="234"/>
    </location>
</feature>
<name>A0A2U2HPD2_9BURK</name>
<keyword evidence="3" id="KW-1185">Reference proteome</keyword>
<dbReference type="Gene3D" id="3.60.40.10">
    <property type="entry name" value="PPM-type phosphatase domain"/>
    <property type="match status" value="1"/>
</dbReference>